<dbReference type="GO" id="GO:0032259">
    <property type="term" value="P:methylation"/>
    <property type="evidence" value="ECO:0007669"/>
    <property type="project" value="UniProtKB-KW"/>
</dbReference>
<evidence type="ECO:0000256" key="6">
    <source>
        <dbReference type="ARBA" id="ARBA00022679"/>
    </source>
</evidence>
<evidence type="ECO:0000313" key="11">
    <source>
        <dbReference type="Proteomes" id="UP000626370"/>
    </source>
</evidence>
<organism evidence="10 11">
    <name type="scientific">Thalassotalea profundi</name>
    <dbReference type="NCBI Taxonomy" id="2036687"/>
    <lineage>
        <taxon>Bacteria</taxon>
        <taxon>Pseudomonadati</taxon>
        <taxon>Pseudomonadota</taxon>
        <taxon>Gammaproteobacteria</taxon>
        <taxon>Alteromonadales</taxon>
        <taxon>Colwelliaceae</taxon>
        <taxon>Thalassotalea</taxon>
    </lineage>
</organism>
<dbReference type="PROSITE" id="PS00092">
    <property type="entry name" value="N6_MTASE"/>
    <property type="match status" value="1"/>
</dbReference>
<dbReference type="EMBL" id="BNAH01000011">
    <property type="protein sequence ID" value="GHE95676.1"/>
    <property type="molecule type" value="Genomic_DNA"/>
</dbReference>
<dbReference type="RefSeq" id="WP_189378737.1">
    <property type="nucleotide sequence ID" value="NZ_BNAH01000011.1"/>
</dbReference>
<dbReference type="SUPFAM" id="SSF53335">
    <property type="entry name" value="S-adenosyl-L-methionine-dependent methyltransferases"/>
    <property type="match status" value="1"/>
</dbReference>
<dbReference type="InterPro" id="IPR004398">
    <property type="entry name" value="RNA_MeTrfase_RsmD"/>
</dbReference>
<dbReference type="InterPro" id="IPR002052">
    <property type="entry name" value="DNA_methylase_N6_adenine_CS"/>
</dbReference>
<keyword evidence="9" id="KW-0698">rRNA processing</keyword>
<keyword evidence="6 9" id="KW-0808">Transferase</keyword>
<protein>
    <recommendedName>
        <fullName evidence="4 9">Ribosomal RNA small subunit methyltransferase D</fullName>
        <ecNumber evidence="3 9">2.1.1.171</ecNumber>
    </recommendedName>
</protein>
<comment type="catalytic activity">
    <reaction evidence="8 9">
        <text>guanosine(966) in 16S rRNA + S-adenosyl-L-methionine = N(2)-methylguanosine(966) in 16S rRNA + S-adenosyl-L-homocysteine + H(+)</text>
        <dbReference type="Rhea" id="RHEA:23548"/>
        <dbReference type="Rhea" id="RHEA-COMP:10211"/>
        <dbReference type="Rhea" id="RHEA-COMP:10212"/>
        <dbReference type="ChEBI" id="CHEBI:15378"/>
        <dbReference type="ChEBI" id="CHEBI:57856"/>
        <dbReference type="ChEBI" id="CHEBI:59789"/>
        <dbReference type="ChEBI" id="CHEBI:74269"/>
        <dbReference type="ChEBI" id="CHEBI:74481"/>
        <dbReference type="EC" id="2.1.1.171"/>
    </reaction>
</comment>
<comment type="function">
    <text evidence="1 9">Specifically methylates the guanine in position 966 of 16S rRNA in the assembled 30S particle.</text>
</comment>
<dbReference type="Proteomes" id="UP000626370">
    <property type="component" value="Unassembled WGS sequence"/>
</dbReference>
<dbReference type="PANTHER" id="PTHR43542">
    <property type="entry name" value="METHYLTRANSFERASE"/>
    <property type="match status" value="1"/>
</dbReference>
<gene>
    <name evidence="10" type="ORF">GCM10011501_26520</name>
</gene>
<evidence type="ECO:0000256" key="1">
    <source>
        <dbReference type="ARBA" id="ARBA00002649"/>
    </source>
</evidence>
<proteinExistence type="inferred from homology"/>
<comment type="similarity">
    <text evidence="2 9">Belongs to the methyltransferase superfamily. RsmD family.</text>
</comment>
<accession>A0ABQ3IWK9</accession>
<sequence length="199" mass="22072">MHKAKKQQTKSSKNQTKIGAIRIISGKYRGRKLPVLMAEGLRPTTDRVKETLFNWLMPYINASNCLDCFAGAGSLGFEALSRGASNVTLIELDRSAAKQLNDNKKLLNAQNLNVINTNSLQYLAQPAPMNYDIVFIDPPFHQGLAEEACSLVNNGWLNKNALIYLEVESSGTALSLPENWDLLKEKIAGQVAYRLYQAT</sequence>
<dbReference type="PIRSF" id="PIRSF004553">
    <property type="entry name" value="CHP00095"/>
    <property type="match status" value="1"/>
</dbReference>
<evidence type="ECO:0000256" key="3">
    <source>
        <dbReference type="ARBA" id="ARBA00012141"/>
    </source>
</evidence>
<evidence type="ECO:0000313" key="10">
    <source>
        <dbReference type="EMBL" id="GHE95676.1"/>
    </source>
</evidence>
<keyword evidence="5 9" id="KW-0489">Methyltransferase</keyword>
<dbReference type="Pfam" id="PF03602">
    <property type="entry name" value="Cons_hypoth95"/>
    <property type="match status" value="1"/>
</dbReference>
<evidence type="ECO:0000256" key="7">
    <source>
        <dbReference type="ARBA" id="ARBA00022691"/>
    </source>
</evidence>
<dbReference type="EC" id="2.1.1.171" evidence="3 9"/>
<keyword evidence="7 9" id="KW-0949">S-adenosyl-L-methionine</keyword>
<keyword evidence="11" id="KW-1185">Reference proteome</keyword>
<dbReference type="CDD" id="cd02440">
    <property type="entry name" value="AdoMet_MTases"/>
    <property type="match status" value="1"/>
</dbReference>
<evidence type="ECO:0000256" key="4">
    <source>
        <dbReference type="ARBA" id="ARBA00013682"/>
    </source>
</evidence>
<evidence type="ECO:0000256" key="5">
    <source>
        <dbReference type="ARBA" id="ARBA00022603"/>
    </source>
</evidence>
<dbReference type="Gene3D" id="3.40.50.150">
    <property type="entry name" value="Vaccinia Virus protein VP39"/>
    <property type="match status" value="1"/>
</dbReference>
<evidence type="ECO:0000256" key="8">
    <source>
        <dbReference type="ARBA" id="ARBA00048326"/>
    </source>
</evidence>
<evidence type="ECO:0000256" key="2">
    <source>
        <dbReference type="ARBA" id="ARBA00005269"/>
    </source>
</evidence>
<dbReference type="GO" id="GO:0008168">
    <property type="term" value="F:methyltransferase activity"/>
    <property type="evidence" value="ECO:0007669"/>
    <property type="project" value="UniProtKB-KW"/>
</dbReference>
<name>A0ABQ3IWK9_9GAMM</name>
<comment type="caution">
    <text evidence="10">The sequence shown here is derived from an EMBL/GenBank/DDBJ whole genome shotgun (WGS) entry which is preliminary data.</text>
</comment>
<dbReference type="InterPro" id="IPR029063">
    <property type="entry name" value="SAM-dependent_MTases_sf"/>
</dbReference>
<evidence type="ECO:0000256" key="9">
    <source>
        <dbReference type="PIRNR" id="PIRNR004553"/>
    </source>
</evidence>
<dbReference type="PANTHER" id="PTHR43542:SF1">
    <property type="entry name" value="METHYLTRANSFERASE"/>
    <property type="match status" value="1"/>
</dbReference>
<reference evidence="11" key="1">
    <citation type="journal article" date="2019" name="Int. J. Syst. Evol. Microbiol.">
        <title>The Global Catalogue of Microorganisms (GCM) 10K type strain sequencing project: providing services to taxonomists for standard genome sequencing and annotation.</title>
        <authorList>
            <consortium name="The Broad Institute Genomics Platform"/>
            <consortium name="The Broad Institute Genome Sequencing Center for Infectious Disease"/>
            <person name="Wu L."/>
            <person name="Ma J."/>
        </authorList>
    </citation>
    <scope>NUCLEOTIDE SEQUENCE [LARGE SCALE GENOMIC DNA]</scope>
    <source>
        <strain evidence="11">CGMCC 1.15922</strain>
    </source>
</reference>
<dbReference type="NCBIfam" id="TIGR00095">
    <property type="entry name" value="16S rRNA (guanine(966)-N(2))-methyltransferase RsmD"/>
    <property type="match status" value="1"/>
</dbReference>